<reference evidence="3 4" key="1">
    <citation type="submission" date="2011-02" db="EMBL/GenBank/DDBJ databases">
        <title>The Genome Sequence of Sphaeroforma arctica JP610.</title>
        <authorList>
            <consortium name="The Broad Institute Genome Sequencing Platform"/>
            <person name="Russ C."/>
            <person name="Cuomo C."/>
            <person name="Young S.K."/>
            <person name="Zeng Q."/>
            <person name="Gargeya S."/>
            <person name="Alvarado L."/>
            <person name="Berlin A."/>
            <person name="Chapman S.B."/>
            <person name="Chen Z."/>
            <person name="Freedman E."/>
            <person name="Gellesch M."/>
            <person name="Goldberg J."/>
            <person name="Griggs A."/>
            <person name="Gujja S."/>
            <person name="Heilman E."/>
            <person name="Heiman D."/>
            <person name="Howarth C."/>
            <person name="Mehta T."/>
            <person name="Neiman D."/>
            <person name="Pearson M."/>
            <person name="Roberts A."/>
            <person name="Saif S."/>
            <person name="Shea T."/>
            <person name="Shenoy N."/>
            <person name="Sisk P."/>
            <person name="Stolte C."/>
            <person name="Sykes S."/>
            <person name="White J."/>
            <person name="Yandava C."/>
            <person name="Burger G."/>
            <person name="Gray M.W."/>
            <person name="Holland P.W.H."/>
            <person name="King N."/>
            <person name="Lang F.B.F."/>
            <person name="Roger A.J."/>
            <person name="Ruiz-Trillo I."/>
            <person name="Haas B."/>
            <person name="Nusbaum C."/>
            <person name="Birren B."/>
        </authorList>
    </citation>
    <scope>NUCLEOTIDE SEQUENCE [LARGE SCALE GENOMIC DNA]</scope>
    <source>
        <strain evidence="3 4">JP610</strain>
    </source>
</reference>
<accession>A0A0L0F7A1</accession>
<evidence type="ECO:0000256" key="1">
    <source>
        <dbReference type="SAM" id="MobiDB-lite"/>
    </source>
</evidence>
<feature type="chain" id="PRO_5005538418" evidence="2">
    <location>
        <begin position="21"/>
        <end position="69"/>
    </location>
</feature>
<evidence type="ECO:0000313" key="3">
    <source>
        <dbReference type="EMBL" id="KNC72585.1"/>
    </source>
</evidence>
<evidence type="ECO:0000313" key="4">
    <source>
        <dbReference type="Proteomes" id="UP000054560"/>
    </source>
</evidence>
<keyword evidence="2" id="KW-0732">Signal</keyword>
<dbReference type="EMBL" id="KQ246794">
    <property type="protein sequence ID" value="KNC72585.1"/>
    <property type="molecule type" value="Genomic_DNA"/>
</dbReference>
<dbReference type="AlphaFoldDB" id="A0A0L0F7A1"/>
<evidence type="ECO:0000256" key="2">
    <source>
        <dbReference type="SAM" id="SignalP"/>
    </source>
</evidence>
<name>A0A0L0F7A1_9EUKA</name>
<feature type="signal peptide" evidence="2">
    <location>
        <begin position="1"/>
        <end position="20"/>
    </location>
</feature>
<protein>
    <submittedName>
        <fullName evidence="3">Uncharacterized protein</fullName>
    </submittedName>
</protein>
<feature type="non-terminal residue" evidence="3">
    <location>
        <position position="69"/>
    </location>
</feature>
<feature type="compositionally biased region" description="Polar residues" evidence="1">
    <location>
        <begin position="32"/>
        <end position="59"/>
    </location>
</feature>
<dbReference type="RefSeq" id="XP_014146487.1">
    <property type="nucleotide sequence ID" value="XM_014291012.1"/>
</dbReference>
<dbReference type="Proteomes" id="UP000054560">
    <property type="component" value="Unassembled WGS sequence"/>
</dbReference>
<feature type="region of interest" description="Disordered" evidence="1">
    <location>
        <begin position="31"/>
        <end position="69"/>
    </location>
</feature>
<sequence length="69" mass="7094">MFMSQFLGKVLLILSVLVSGRIFLEYTGIAAPSSNGSSKYSTDLTQTSNSASGVSSNDVTIAGDGANSE</sequence>
<keyword evidence="4" id="KW-1185">Reference proteome</keyword>
<gene>
    <name evidence="3" type="ORF">SARC_14855</name>
</gene>
<dbReference type="GeneID" id="25915359"/>
<organism evidence="3 4">
    <name type="scientific">Sphaeroforma arctica JP610</name>
    <dbReference type="NCBI Taxonomy" id="667725"/>
    <lineage>
        <taxon>Eukaryota</taxon>
        <taxon>Ichthyosporea</taxon>
        <taxon>Ichthyophonida</taxon>
        <taxon>Sphaeroforma</taxon>
    </lineage>
</organism>
<proteinExistence type="predicted"/>